<organism evidence="1 2">
    <name type="scientific">Lentibacillus salicampi</name>
    <dbReference type="NCBI Taxonomy" id="175306"/>
    <lineage>
        <taxon>Bacteria</taxon>
        <taxon>Bacillati</taxon>
        <taxon>Bacillota</taxon>
        <taxon>Bacilli</taxon>
        <taxon>Bacillales</taxon>
        <taxon>Bacillaceae</taxon>
        <taxon>Lentibacillus</taxon>
    </lineage>
</organism>
<reference evidence="1 2" key="1">
    <citation type="submission" date="2019-03" db="EMBL/GenBank/DDBJ databases">
        <title>Genome sequence of Lentibacillus salicampi ATCC BAA-719.</title>
        <authorList>
            <person name="Maclea K.S."/>
            <person name="Simoes Junior M."/>
        </authorList>
    </citation>
    <scope>NUCLEOTIDE SEQUENCE [LARGE SCALE GENOMIC DNA]</scope>
    <source>
        <strain evidence="1 2">ATCC BAA-719</strain>
    </source>
</reference>
<proteinExistence type="predicted"/>
<accession>A0A4Y9AAL5</accession>
<evidence type="ECO:0000313" key="1">
    <source>
        <dbReference type="EMBL" id="TFJ92949.1"/>
    </source>
</evidence>
<protein>
    <recommendedName>
        <fullName evidence="3">DUF4901 domain-containing protein</fullName>
    </recommendedName>
</protein>
<dbReference type="Proteomes" id="UP000298484">
    <property type="component" value="Unassembled WGS sequence"/>
</dbReference>
<evidence type="ECO:0008006" key="3">
    <source>
        <dbReference type="Google" id="ProtNLM"/>
    </source>
</evidence>
<sequence length="424" mass="48228">MDEKLRNVVDHTQAALGLHNHRLERYHFFREKNHLNETAYILNMEWFPEGVASAEDGLNPAGTAVADVNFYTGAVRGITFVDGINSADNSLYPTASTKEEVIEWVEDMTGLTFGRQFRIERDDKQVLRFAAAVDNIPVSPGGIIRTEFNDDGVLMVFYIDGEFPEADQIEWEPFALTPDKYEPVAKAQCQLVAYPDEAQEKWVAVYGLEEVFLTNDASRTIPFTIGEDTGSFVEKDDILRWDKPLDGNFEQKDIDLSPEVTLETVLADEPHPDSLPLTESEMTACVQEVLRFMRLVYPNESGKRKLIGFLLKDGYIIAELKPAEEKMQKMFGNKIKLVIERDTLTAIHYIDQSWLLEGFKHFAEATKPVVTVEEAFDLLREYLQVDPVYVYDNSRDHYMMCGKIDCDYGVNAMTGKVIKLSEMA</sequence>
<gene>
    <name evidence="1" type="ORF">E4U82_09690</name>
</gene>
<name>A0A4Y9AAL5_9BACI</name>
<dbReference type="EMBL" id="SRHY01000013">
    <property type="protein sequence ID" value="TFJ92949.1"/>
    <property type="molecule type" value="Genomic_DNA"/>
</dbReference>
<dbReference type="AlphaFoldDB" id="A0A4Y9AAL5"/>
<evidence type="ECO:0000313" key="2">
    <source>
        <dbReference type="Proteomes" id="UP000298484"/>
    </source>
</evidence>
<dbReference type="RefSeq" id="WP_135109994.1">
    <property type="nucleotide sequence ID" value="NZ_SRHY01000013.1"/>
</dbReference>
<dbReference type="OrthoDB" id="2431483at2"/>
<keyword evidence="2" id="KW-1185">Reference proteome</keyword>
<comment type="caution">
    <text evidence="1">The sequence shown here is derived from an EMBL/GenBank/DDBJ whole genome shotgun (WGS) entry which is preliminary data.</text>
</comment>